<keyword evidence="6" id="KW-1185">Reference proteome</keyword>
<dbReference type="Pfam" id="PF04889">
    <property type="entry name" value="Cwf_Cwc_15"/>
    <property type="match status" value="1"/>
</dbReference>
<evidence type="ECO:0000256" key="1">
    <source>
        <dbReference type="ARBA" id="ARBA00006644"/>
    </source>
</evidence>
<dbReference type="EMBL" id="JBDODL010001171">
    <property type="protein sequence ID" value="MES1921230.1"/>
    <property type="molecule type" value="Genomic_DNA"/>
</dbReference>
<comment type="similarity">
    <text evidence="1">Belongs to the CWC15 family.</text>
</comment>
<evidence type="ECO:0000256" key="2">
    <source>
        <dbReference type="ARBA" id="ARBA00022664"/>
    </source>
</evidence>
<evidence type="ECO:0000313" key="5">
    <source>
        <dbReference type="EMBL" id="MES1921230.1"/>
    </source>
</evidence>
<dbReference type="PANTHER" id="PTHR12718:SF2">
    <property type="entry name" value="SPLICEOSOME-ASSOCIATED PROTEIN CWC15 HOMOLOG"/>
    <property type="match status" value="1"/>
</dbReference>
<keyword evidence="2" id="KW-0507">mRNA processing</keyword>
<dbReference type="InterPro" id="IPR006973">
    <property type="entry name" value="Cwf_Cwc_15"/>
</dbReference>
<accession>A0ABV2ANK3</accession>
<dbReference type="PANTHER" id="PTHR12718">
    <property type="entry name" value="CELL CYCLE CONTROL PROTEIN CWF15"/>
    <property type="match status" value="1"/>
</dbReference>
<evidence type="ECO:0000256" key="4">
    <source>
        <dbReference type="SAM" id="MobiDB-lite"/>
    </source>
</evidence>
<evidence type="ECO:0000256" key="3">
    <source>
        <dbReference type="ARBA" id="ARBA00023187"/>
    </source>
</evidence>
<organism evidence="5 6">
    <name type="scientific">Bonamia ostreae</name>
    <dbReference type="NCBI Taxonomy" id="126728"/>
    <lineage>
        <taxon>Eukaryota</taxon>
        <taxon>Sar</taxon>
        <taxon>Rhizaria</taxon>
        <taxon>Endomyxa</taxon>
        <taxon>Ascetosporea</taxon>
        <taxon>Haplosporida</taxon>
        <taxon>Bonamia</taxon>
    </lineage>
</organism>
<evidence type="ECO:0000313" key="6">
    <source>
        <dbReference type="Proteomes" id="UP001439008"/>
    </source>
</evidence>
<dbReference type="Proteomes" id="UP001439008">
    <property type="component" value="Unassembled WGS sequence"/>
</dbReference>
<name>A0ABV2ANK3_9EUKA</name>
<protein>
    <submittedName>
        <fullName evidence="5">Uncharacterized protein</fullName>
    </submittedName>
</protein>
<reference evidence="5 6" key="1">
    <citation type="journal article" date="2024" name="BMC Biol.">
        <title>Comparative genomics of Ascetosporea gives new insight into the evolutionary basis for animal parasitism in Rhizaria.</title>
        <authorList>
            <person name="Hiltunen Thoren M."/>
            <person name="Onut-Brannstrom I."/>
            <person name="Alfjorden A."/>
            <person name="Peckova H."/>
            <person name="Swords F."/>
            <person name="Hooper C."/>
            <person name="Holzer A.S."/>
            <person name="Bass D."/>
            <person name="Burki F."/>
        </authorList>
    </citation>
    <scope>NUCLEOTIDE SEQUENCE [LARGE SCALE GENOMIC DNA]</scope>
    <source>
        <strain evidence="5">20-A016</strain>
    </source>
</reference>
<comment type="caution">
    <text evidence="5">The sequence shown here is derived from an EMBL/GenBank/DDBJ whole genome shotgun (WGS) entry which is preliminary data.</text>
</comment>
<feature type="region of interest" description="Disordered" evidence="4">
    <location>
        <begin position="72"/>
        <end position="156"/>
    </location>
</feature>
<feature type="compositionally biased region" description="Basic and acidic residues" evidence="4">
    <location>
        <begin position="133"/>
        <end position="156"/>
    </location>
</feature>
<proteinExistence type="inferred from homology"/>
<gene>
    <name evidence="5" type="ORF">MHBO_002789</name>
</gene>
<feature type="compositionally biased region" description="Basic and acidic residues" evidence="4">
    <location>
        <begin position="72"/>
        <end position="84"/>
    </location>
</feature>
<sequence>MTTAHKPTFHPAVGTANQGGYRYPVRSFHLSALDLPAHKELKKRKIGQNTAEEIKQRDLLAELEMREKAHEDKLAIEKRREKPQLEQTRSKAIKAGKSNFEEELEDRTKNFDDADSYDSSTSETSESDDEEKELMAELEKIKKERKQEKEDKLENPIEKDKLNKAIEENPLLFGESFAVKARWDHDIVFRNQSRDEPKDEPRFINDTIRNDFHKKFIRKYVR</sequence>
<keyword evidence="3" id="KW-0508">mRNA splicing</keyword>